<accession>A0AAD7U932</accession>
<evidence type="ECO:0000313" key="4">
    <source>
        <dbReference type="EMBL" id="KAJ8599243.1"/>
    </source>
</evidence>
<organism evidence="4 5">
    <name type="scientific">Chrysophaeum taylorii</name>
    <dbReference type="NCBI Taxonomy" id="2483200"/>
    <lineage>
        <taxon>Eukaryota</taxon>
        <taxon>Sar</taxon>
        <taxon>Stramenopiles</taxon>
        <taxon>Ochrophyta</taxon>
        <taxon>Pelagophyceae</taxon>
        <taxon>Pelagomonadales</taxon>
        <taxon>Pelagomonadaceae</taxon>
        <taxon>Chrysophaeum</taxon>
    </lineage>
</organism>
<dbReference type="Gene3D" id="3.40.525.10">
    <property type="entry name" value="CRAL-TRIO lipid binding domain"/>
    <property type="match status" value="1"/>
</dbReference>
<evidence type="ECO:0000256" key="2">
    <source>
        <dbReference type="SAM" id="SignalP"/>
    </source>
</evidence>
<dbReference type="EMBL" id="JAQMWT010000575">
    <property type="protein sequence ID" value="KAJ8599243.1"/>
    <property type="molecule type" value="Genomic_DNA"/>
</dbReference>
<evidence type="ECO:0000259" key="3">
    <source>
        <dbReference type="PROSITE" id="PS50191"/>
    </source>
</evidence>
<sequence>MGSFHGILGCASLVATVVALALESQAVVALCVAASSTLAIHARSLIHLAPAKSTIAPGIVAPHREAFRRTIYMVLYLNLRALGEAGLARGRPYAVGRFLLWTQFLPRSADPNALIFVVPMFLAVTQDAVSISADLGFLLSTQLGALVLSFAFTLAFRKIISIRAAYVFAAAAVAGRFGRIFFGRMPGLALSAAIALALNLPADSAESKTAAAAAAAAAKDLPELELPPGMERWARQSVAIYGKEKAKKVCLNLHKFRTTWGWPLEISSNTTKLLEPALRSGMHWVLPGRDAKGRKVITYRPENIHKAPVPDLQLMMCYLLERETRDLQTLEAGFTIVVDLEGGAASAILCRRRKLLTIADVRRGTSMFKDSFPCRVRAIYVANLPRALLPLAGLVKSALPAKLRGRVAMSHKPPALFPALLADVPLAMLPAAMGGQDARFDWDAQVDKMLLE</sequence>
<feature type="signal peptide" evidence="2">
    <location>
        <begin position="1"/>
        <end position="19"/>
    </location>
</feature>
<dbReference type="GO" id="GO:0016020">
    <property type="term" value="C:membrane"/>
    <property type="evidence" value="ECO:0007669"/>
    <property type="project" value="TreeGrafter"/>
</dbReference>
<dbReference type="AlphaFoldDB" id="A0AAD7U932"/>
<keyword evidence="1" id="KW-0472">Membrane</keyword>
<dbReference type="SUPFAM" id="SSF52087">
    <property type="entry name" value="CRAL/TRIO domain"/>
    <property type="match status" value="1"/>
</dbReference>
<dbReference type="InterPro" id="IPR001251">
    <property type="entry name" value="CRAL-TRIO_dom"/>
</dbReference>
<reference evidence="4" key="1">
    <citation type="submission" date="2023-01" db="EMBL/GenBank/DDBJ databases">
        <title>Metagenome sequencing of chrysophaentin producing Chrysophaeum taylorii.</title>
        <authorList>
            <person name="Davison J."/>
            <person name="Bewley C."/>
        </authorList>
    </citation>
    <scope>NUCLEOTIDE SEQUENCE</scope>
    <source>
        <strain evidence="4">NIES-1699</strain>
    </source>
</reference>
<dbReference type="InterPro" id="IPR036865">
    <property type="entry name" value="CRAL-TRIO_dom_sf"/>
</dbReference>
<dbReference type="Gene3D" id="1.20.5.1200">
    <property type="entry name" value="Alpha-tocopherol transfer"/>
    <property type="match status" value="1"/>
</dbReference>
<keyword evidence="1" id="KW-0812">Transmembrane</keyword>
<dbReference type="CDD" id="cd00170">
    <property type="entry name" value="SEC14"/>
    <property type="match status" value="1"/>
</dbReference>
<name>A0AAD7U932_9STRA</name>
<dbReference type="PANTHER" id="PTHR10174:SF208">
    <property type="entry name" value="CRAL-TRIO DOMAIN-CONTAINING PROTEIN DDB_G0278031"/>
    <property type="match status" value="1"/>
</dbReference>
<dbReference type="PANTHER" id="PTHR10174">
    <property type="entry name" value="ALPHA-TOCOPHEROL TRANSFER PROTEIN-RELATED"/>
    <property type="match status" value="1"/>
</dbReference>
<keyword evidence="1" id="KW-1133">Transmembrane helix</keyword>
<evidence type="ECO:0000256" key="1">
    <source>
        <dbReference type="SAM" id="Phobius"/>
    </source>
</evidence>
<feature type="domain" description="CRAL-TRIO" evidence="3">
    <location>
        <begin position="274"/>
        <end position="441"/>
    </location>
</feature>
<feature type="chain" id="PRO_5042008427" description="CRAL-TRIO domain-containing protein" evidence="2">
    <location>
        <begin position="20"/>
        <end position="452"/>
    </location>
</feature>
<keyword evidence="5" id="KW-1185">Reference proteome</keyword>
<proteinExistence type="predicted"/>
<dbReference type="SMART" id="SM00516">
    <property type="entry name" value="SEC14"/>
    <property type="match status" value="1"/>
</dbReference>
<protein>
    <recommendedName>
        <fullName evidence="3">CRAL-TRIO domain-containing protein</fullName>
    </recommendedName>
</protein>
<dbReference type="GO" id="GO:1902936">
    <property type="term" value="F:phosphatidylinositol bisphosphate binding"/>
    <property type="evidence" value="ECO:0007669"/>
    <property type="project" value="TreeGrafter"/>
</dbReference>
<gene>
    <name evidence="4" type="ORF">CTAYLR_006217</name>
</gene>
<dbReference type="PRINTS" id="PR00180">
    <property type="entry name" value="CRETINALDHBP"/>
</dbReference>
<dbReference type="Pfam" id="PF00650">
    <property type="entry name" value="CRAL_TRIO"/>
    <property type="match status" value="1"/>
</dbReference>
<feature type="transmembrane region" description="Helical" evidence="1">
    <location>
        <begin position="135"/>
        <end position="156"/>
    </location>
</feature>
<dbReference type="PROSITE" id="PS50191">
    <property type="entry name" value="CRAL_TRIO"/>
    <property type="match status" value="1"/>
</dbReference>
<keyword evidence="2" id="KW-0732">Signal</keyword>
<comment type="caution">
    <text evidence="4">The sequence shown here is derived from an EMBL/GenBank/DDBJ whole genome shotgun (WGS) entry which is preliminary data.</text>
</comment>
<dbReference type="Proteomes" id="UP001230188">
    <property type="component" value="Unassembled WGS sequence"/>
</dbReference>
<evidence type="ECO:0000313" key="5">
    <source>
        <dbReference type="Proteomes" id="UP001230188"/>
    </source>
</evidence>